<dbReference type="InterPro" id="IPR015424">
    <property type="entry name" value="PyrdxlP-dep_Trfase"/>
</dbReference>
<dbReference type="Gene3D" id="3.40.640.10">
    <property type="entry name" value="Type I PLP-dependent aspartate aminotransferase-like (Major domain)"/>
    <property type="match status" value="1"/>
</dbReference>
<dbReference type="InterPro" id="IPR015421">
    <property type="entry name" value="PyrdxlP-dep_Trfase_major"/>
</dbReference>
<accession>A0A1I3BYG7</accession>
<dbReference type="PANTHER" id="PTHR42735">
    <property type="match status" value="1"/>
</dbReference>
<dbReference type="PROSITE" id="PS00392">
    <property type="entry name" value="DDC_GAD_HDC_YDC"/>
    <property type="match status" value="1"/>
</dbReference>
<evidence type="ECO:0000313" key="7">
    <source>
        <dbReference type="Proteomes" id="UP000199518"/>
    </source>
</evidence>
<sequence length="462" mass="51062">MHSPEQVDLYQQSLAQLLQGFSHLPDWSSAPLNQDAAQVLQRTAERLHDNFPYHHPFYLGQMLKPPHPVAQMAYTLAMCLNPNNHALDGGRASSAMELECIAQLAAMFGWTEHLGHLCGGGTMANFEALWVARELTGGHAVAASAHAHYTHSRLSRVLNVPFVTVPVDRAGRMDLAALEHILQTEQIGTVVATLGTTGLGAVDPLDRIVALRERFGFRLHVDSAYGGYFGLAGNLRPESARAYAALKHADSIVIDPHKHGLQPYGCGCILFRDRRVAAIYHHESPYTYFTSDDLHLGEISLECSRAGASAVALWATLQAFPLVREGEFARNLERGREAALKLVEWIDAQPRLRPVVVPELDIVVWMVQAETASQSSEFAQQIFDAAARREIHLAQLTLSRDFLAPLAAIEEWDQPSLKCMRATVMKPEHLAWMSRILERLAEATHEVFASPPHPCNQVRGPG</sequence>
<protein>
    <submittedName>
        <fullName evidence="6">Pyridoxal-dependent decarboxylase conserved domain-containing protein</fullName>
    </submittedName>
</protein>
<keyword evidence="3 5" id="KW-0456">Lyase</keyword>
<dbReference type="SUPFAM" id="SSF53383">
    <property type="entry name" value="PLP-dependent transferases"/>
    <property type="match status" value="1"/>
</dbReference>
<keyword evidence="7" id="KW-1185">Reference proteome</keyword>
<dbReference type="PANTHER" id="PTHR42735:SF4">
    <property type="entry name" value="PYRIDOXAL PHOSPHATE-DEPENDENT DECARBOXYLASE FAMILY PROTEIN"/>
    <property type="match status" value="1"/>
</dbReference>
<evidence type="ECO:0000256" key="3">
    <source>
        <dbReference type="ARBA" id="ARBA00023239"/>
    </source>
</evidence>
<reference evidence="7" key="1">
    <citation type="submission" date="2016-10" db="EMBL/GenBank/DDBJ databases">
        <authorList>
            <person name="Varghese N."/>
            <person name="Submissions S."/>
        </authorList>
    </citation>
    <scope>NUCLEOTIDE SEQUENCE [LARGE SCALE GENOMIC DNA]</scope>
    <source>
        <strain evidence="7">DSM 26348</strain>
    </source>
</reference>
<name>A0A1I3BYG7_9PLAN</name>
<keyword evidence="2 4" id="KW-0663">Pyridoxal phosphate</keyword>
<dbReference type="InterPro" id="IPR002129">
    <property type="entry name" value="PyrdxlP-dep_de-COase"/>
</dbReference>
<evidence type="ECO:0000256" key="5">
    <source>
        <dbReference type="RuleBase" id="RU000382"/>
    </source>
</evidence>
<comment type="cofactor">
    <cofactor evidence="1 4 5">
        <name>pyridoxal 5'-phosphate</name>
        <dbReference type="ChEBI" id="CHEBI:597326"/>
    </cofactor>
</comment>
<dbReference type="GO" id="GO:0030170">
    <property type="term" value="F:pyridoxal phosphate binding"/>
    <property type="evidence" value="ECO:0007669"/>
    <property type="project" value="InterPro"/>
</dbReference>
<dbReference type="GO" id="GO:0019752">
    <property type="term" value="P:carboxylic acid metabolic process"/>
    <property type="evidence" value="ECO:0007669"/>
    <property type="project" value="InterPro"/>
</dbReference>
<dbReference type="OrthoDB" id="9803665at2"/>
<dbReference type="Proteomes" id="UP000199518">
    <property type="component" value="Unassembled WGS sequence"/>
</dbReference>
<feature type="modified residue" description="N6-(pyridoxal phosphate)lysine" evidence="4">
    <location>
        <position position="258"/>
    </location>
</feature>
<evidence type="ECO:0000256" key="1">
    <source>
        <dbReference type="ARBA" id="ARBA00001933"/>
    </source>
</evidence>
<dbReference type="GO" id="GO:0016831">
    <property type="term" value="F:carboxy-lyase activity"/>
    <property type="evidence" value="ECO:0007669"/>
    <property type="project" value="InterPro"/>
</dbReference>
<dbReference type="InterPro" id="IPR050477">
    <property type="entry name" value="GrpII_AminoAcid_Decarb"/>
</dbReference>
<evidence type="ECO:0000256" key="4">
    <source>
        <dbReference type="PIRSR" id="PIRSR602129-50"/>
    </source>
</evidence>
<comment type="similarity">
    <text evidence="5">Belongs to the group II decarboxylase family.</text>
</comment>
<evidence type="ECO:0000313" key="6">
    <source>
        <dbReference type="EMBL" id="SFH67408.1"/>
    </source>
</evidence>
<dbReference type="InterPro" id="IPR021115">
    <property type="entry name" value="Pyridoxal-P_BS"/>
</dbReference>
<proteinExistence type="inferred from homology"/>
<dbReference type="Pfam" id="PF00282">
    <property type="entry name" value="Pyridoxal_deC"/>
    <property type="match status" value="1"/>
</dbReference>
<dbReference type="EMBL" id="FOQD01000002">
    <property type="protein sequence ID" value="SFH67408.1"/>
    <property type="molecule type" value="Genomic_DNA"/>
</dbReference>
<dbReference type="AlphaFoldDB" id="A0A1I3BYG7"/>
<dbReference type="STRING" id="1576369.SAMN05421753_1023"/>
<evidence type="ECO:0000256" key="2">
    <source>
        <dbReference type="ARBA" id="ARBA00022898"/>
    </source>
</evidence>
<organism evidence="6 7">
    <name type="scientific">Planctomicrobium piriforme</name>
    <dbReference type="NCBI Taxonomy" id="1576369"/>
    <lineage>
        <taxon>Bacteria</taxon>
        <taxon>Pseudomonadati</taxon>
        <taxon>Planctomycetota</taxon>
        <taxon>Planctomycetia</taxon>
        <taxon>Planctomycetales</taxon>
        <taxon>Planctomycetaceae</taxon>
        <taxon>Planctomicrobium</taxon>
    </lineage>
</organism>
<gene>
    <name evidence="6" type="ORF">SAMN05421753_1023</name>
</gene>
<dbReference type="RefSeq" id="WP_092047714.1">
    <property type="nucleotide sequence ID" value="NZ_FOQD01000002.1"/>
</dbReference>